<dbReference type="EMBL" id="CM055104">
    <property type="protein sequence ID" value="KAJ7534332.1"/>
    <property type="molecule type" value="Genomic_DNA"/>
</dbReference>
<name>A0ACC2BY66_DIPCM</name>
<reference evidence="2" key="1">
    <citation type="journal article" date="2024" name="Proc. Natl. Acad. Sci. U.S.A.">
        <title>Extraordinary preservation of gene collinearity over three hundred million years revealed in homosporous lycophytes.</title>
        <authorList>
            <person name="Li C."/>
            <person name="Wickell D."/>
            <person name="Kuo L.Y."/>
            <person name="Chen X."/>
            <person name="Nie B."/>
            <person name="Liao X."/>
            <person name="Peng D."/>
            <person name="Ji J."/>
            <person name="Jenkins J."/>
            <person name="Williams M."/>
            <person name="Shu S."/>
            <person name="Plott C."/>
            <person name="Barry K."/>
            <person name="Rajasekar S."/>
            <person name="Grimwood J."/>
            <person name="Han X."/>
            <person name="Sun S."/>
            <person name="Hou Z."/>
            <person name="He W."/>
            <person name="Dai G."/>
            <person name="Sun C."/>
            <person name="Schmutz J."/>
            <person name="Leebens-Mack J.H."/>
            <person name="Li F.W."/>
            <person name="Wang L."/>
        </authorList>
    </citation>
    <scope>NUCLEOTIDE SEQUENCE [LARGE SCALE GENOMIC DNA]</scope>
    <source>
        <strain evidence="2">cv. PW_Plant_1</strain>
    </source>
</reference>
<comment type="caution">
    <text evidence="1">The sequence shown here is derived from an EMBL/GenBank/DDBJ whole genome shotgun (WGS) entry which is preliminary data.</text>
</comment>
<accession>A0ACC2BY66</accession>
<dbReference type="Proteomes" id="UP001162992">
    <property type="component" value="Chromosome 13"/>
</dbReference>
<organism evidence="1 2">
    <name type="scientific">Diphasiastrum complanatum</name>
    <name type="common">Issler's clubmoss</name>
    <name type="synonym">Lycopodium complanatum</name>
    <dbReference type="NCBI Taxonomy" id="34168"/>
    <lineage>
        <taxon>Eukaryota</taxon>
        <taxon>Viridiplantae</taxon>
        <taxon>Streptophyta</taxon>
        <taxon>Embryophyta</taxon>
        <taxon>Tracheophyta</taxon>
        <taxon>Lycopodiopsida</taxon>
        <taxon>Lycopodiales</taxon>
        <taxon>Lycopodiaceae</taxon>
        <taxon>Lycopodioideae</taxon>
        <taxon>Diphasiastrum</taxon>
    </lineage>
</organism>
<proteinExistence type="predicted"/>
<sequence length="539" mass="58691">MGKKSKWFLAVKRAFGSPSKISEKSNDANALPLKTESSKQATKEKRKWVFGKSSSSENSADSRSNFTLSAETSPVEAEEKSKHALAVAVAPAVAAEAAVAAANAAAAVVRLTGAKTSHYAGKYIEEWAAIKIQTAFRGYLSRRALRALKALVKLQALVRGNAVRRQTRRALQCMQALVRVQSRVRAKRTQMLGEAQIAQPPFREMSKKKSNHAHGMSYPSAYAHQGWNASTQSIDKSRTKIYNKEEAAIKREMALAYSFLPQLAGSGSSEAPVDCDSQKSNSGWSWLQRWMAARPSETLAVDKDMMAEDFSRSFDNGSTKVIETGLGRSSSASSKLRTERASGRTLQPVTDYLSPTKTNLAMPQSPVTPYSIGTSTPTYVRSASPRGSAMAEEEGNGTAGRTSSLRTPALRFCSQSSFASSIRDDESLASTCSIPNYMSPTQSARAKFRSQSTPKQRTRMPEKDPSTARKRLSFPLPGSPTGNFTQQRSATPNSHRTISAYESLTSSSLKSRPVLGPYSQMYQNFKGVPAVIKMNRSAM</sequence>
<gene>
    <name evidence="1" type="ORF">O6H91_13G089500</name>
</gene>
<protein>
    <submittedName>
        <fullName evidence="1">Uncharacterized protein</fullName>
    </submittedName>
</protein>
<evidence type="ECO:0000313" key="2">
    <source>
        <dbReference type="Proteomes" id="UP001162992"/>
    </source>
</evidence>
<keyword evidence="2" id="KW-1185">Reference proteome</keyword>
<evidence type="ECO:0000313" key="1">
    <source>
        <dbReference type="EMBL" id="KAJ7534332.1"/>
    </source>
</evidence>